<proteinExistence type="inferred from homology"/>
<protein>
    <submittedName>
        <fullName evidence="5">Low molecular weight phosphatase family protein</fullName>
    </submittedName>
</protein>
<dbReference type="SUPFAM" id="SSF52788">
    <property type="entry name" value="Phosphotyrosine protein phosphatases I"/>
    <property type="match status" value="1"/>
</dbReference>
<organism evidence="5 6">
    <name type="scientific">Sinomonas halotolerans</name>
    <dbReference type="NCBI Taxonomy" id="1644133"/>
    <lineage>
        <taxon>Bacteria</taxon>
        <taxon>Bacillati</taxon>
        <taxon>Actinomycetota</taxon>
        <taxon>Actinomycetes</taxon>
        <taxon>Micrococcales</taxon>
        <taxon>Micrococcaceae</taxon>
        <taxon>Sinomonas</taxon>
    </lineage>
</organism>
<dbReference type="PRINTS" id="PR00719">
    <property type="entry name" value="LMWPTPASE"/>
</dbReference>
<gene>
    <name evidence="5" type="ORF">ABCQ75_05765</name>
</gene>
<dbReference type="PANTHER" id="PTHR11717">
    <property type="entry name" value="LOW MOLECULAR WEIGHT PROTEIN TYROSINE PHOSPHATASE"/>
    <property type="match status" value="1"/>
</dbReference>
<name>A0ABU9WXY0_9MICC</name>
<keyword evidence="3" id="KW-0904">Protein phosphatase</keyword>
<dbReference type="EMBL" id="JBDFRB010000004">
    <property type="protein sequence ID" value="MEN2744044.1"/>
    <property type="molecule type" value="Genomic_DNA"/>
</dbReference>
<dbReference type="SMART" id="SM00226">
    <property type="entry name" value="LMWPc"/>
    <property type="match status" value="1"/>
</dbReference>
<keyword evidence="6" id="KW-1185">Reference proteome</keyword>
<dbReference type="Pfam" id="PF01451">
    <property type="entry name" value="LMWPc"/>
    <property type="match status" value="1"/>
</dbReference>
<evidence type="ECO:0000259" key="4">
    <source>
        <dbReference type="SMART" id="SM00226"/>
    </source>
</evidence>
<keyword evidence="2" id="KW-0378">Hydrolase</keyword>
<comment type="similarity">
    <text evidence="1">Belongs to the low molecular weight phosphotyrosine protein phosphatase family.</text>
</comment>
<dbReference type="InterPro" id="IPR036196">
    <property type="entry name" value="Ptyr_pPase_sf"/>
</dbReference>
<dbReference type="Gene3D" id="3.40.50.2300">
    <property type="match status" value="1"/>
</dbReference>
<dbReference type="PANTHER" id="PTHR11717:SF31">
    <property type="entry name" value="LOW MOLECULAR WEIGHT PROTEIN-TYROSINE-PHOSPHATASE ETP-RELATED"/>
    <property type="match status" value="1"/>
</dbReference>
<accession>A0ABU9WXY0</accession>
<dbReference type="InterPro" id="IPR050438">
    <property type="entry name" value="LMW_PTPase"/>
</dbReference>
<feature type="domain" description="Phosphotyrosine protein phosphatase I" evidence="4">
    <location>
        <begin position="6"/>
        <end position="192"/>
    </location>
</feature>
<dbReference type="Proteomes" id="UP001422074">
    <property type="component" value="Unassembled WGS sequence"/>
</dbReference>
<comment type="caution">
    <text evidence="5">The sequence shown here is derived from an EMBL/GenBank/DDBJ whole genome shotgun (WGS) entry which is preliminary data.</text>
</comment>
<evidence type="ECO:0000256" key="3">
    <source>
        <dbReference type="ARBA" id="ARBA00022912"/>
    </source>
</evidence>
<reference evidence="5 6" key="1">
    <citation type="submission" date="2024-05" db="EMBL/GenBank/DDBJ databases">
        <title>Sinomonas sp. nov., isolated from a waste landfill.</title>
        <authorList>
            <person name="Zhao Y."/>
        </authorList>
    </citation>
    <scope>NUCLEOTIDE SEQUENCE [LARGE SCALE GENOMIC DNA]</scope>
    <source>
        <strain evidence="5 6">CCTCC AB2014300</strain>
    </source>
</reference>
<dbReference type="InterPro" id="IPR017867">
    <property type="entry name" value="Tyr_phospatase_low_mol_wt"/>
</dbReference>
<evidence type="ECO:0000256" key="1">
    <source>
        <dbReference type="ARBA" id="ARBA00011063"/>
    </source>
</evidence>
<dbReference type="RefSeq" id="WP_345883808.1">
    <property type="nucleotide sequence ID" value="NZ_JBDFRB010000004.1"/>
</dbReference>
<evidence type="ECO:0000313" key="5">
    <source>
        <dbReference type="EMBL" id="MEN2744044.1"/>
    </source>
</evidence>
<sequence length="197" mass="20495">MSAAPLSLLVVCTGNICRSPFAERWLRNALAALPPGHAVVASAGTRALVGRPAHPGVTGLGTSARLDFRAFSARQVDPAMLRDADLVLTMTAEHRAQVLDLAPAALKRTFLLRELARLLQAAPPAGSAGAPAQEGVGRGLREAWREVAAGLAAGRRGSVPGDDVHDPYGGGPADYRLMEEQMVPALEVIGARLTALA</sequence>
<evidence type="ECO:0000256" key="2">
    <source>
        <dbReference type="ARBA" id="ARBA00022801"/>
    </source>
</evidence>
<evidence type="ECO:0000313" key="6">
    <source>
        <dbReference type="Proteomes" id="UP001422074"/>
    </source>
</evidence>
<dbReference type="InterPro" id="IPR023485">
    <property type="entry name" value="Ptyr_pPase"/>
</dbReference>